<dbReference type="EMBL" id="QFPX01000001">
    <property type="protein sequence ID" value="PZQ57719.1"/>
    <property type="molecule type" value="Genomic_DNA"/>
</dbReference>
<keyword evidence="12" id="KW-0732">Signal</keyword>
<evidence type="ECO:0000259" key="14">
    <source>
        <dbReference type="Pfam" id="PF07715"/>
    </source>
</evidence>
<feature type="signal peptide" evidence="12">
    <location>
        <begin position="1"/>
        <end position="28"/>
    </location>
</feature>
<evidence type="ECO:0000313" key="16">
    <source>
        <dbReference type="Proteomes" id="UP000249082"/>
    </source>
</evidence>
<feature type="domain" description="TonB-dependent receptor plug" evidence="14">
    <location>
        <begin position="61"/>
        <end position="164"/>
    </location>
</feature>
<keyword evidence="8 15" id="KW-0675">Receptor</keyword>
<comment type="caution">
    <text evidence="15">The sequence shown here is derived from an EMBL/GenBank/DDBJ whole genome shotgun (WGS) entry which is preliminary data.</text>
</comment>
<dbReference type="PANTHER" id="PTHR32552">
    <property type="entry name" value="FERRICHROME IRON RECEPTOR-RELATED"/>
    <property type="match status" value="1"/>
</dbReference>
<keyword evidence="9 10" id="KW-0998">Cell outer membrane</keyword>
<evidence type="ECO:0000256" key="10">
    <source>
        <dbReference type="PROSITE-ProRule" id="PRU01360"/>
    </source>
</evidence>
<dbReference type="GO" id="GO:0038023">
    <property type="term" value="F:signaling receptor activity"/>
    <property type="evidence" value="ECO:0007669"/>
    <property type="project" value="InterPro"/>
</dbReference>
<gene>
    <name evidence="15" type="ORF">DI555_00805</name>
</gene>
<comment type="subcellular location">
    <subcellularLocation>
        <location evidence="1 10">Cell outer membrane</location>
        <topology evidence="1 10">Multi-pass membrane protein</topology>
    </subcellularLocation>
</comment>
<feature type="chain" id="PRO_5015865048" evidence="12">
    <location>
        <begin position="29"/>
        <end position="722"/>
    </location>
</feature>
<keyword evidence="4 10" id="KW-1134">Transmembrane beta strand</keyword>
<organism evidence="15 16">
    <name type="scientific">Novosphingobium pentaromativorans</name>
    <dbReference type="NCBI Taxonomy" id="205844"/>
    <lineage>
        <taxon>Bacteria</taxon>
        <taxon>Pseudomonadati</taxon>
        <taxon>Pseudomonadota</taxon>
        <taxon>Alphaproteobacteria</taxon>
        <taxon>Sphingomonadales</taxon>
        <taxon>Sphingomonadaceae</taxon>
        <taxon>Novosphingobium</taxon>
    </lineage>
</organism>
<reference evidence="15 16" key="1">
    <citation type="submission" date="2017-08" db="EMBL/GenBank/DDBJ databases">
        <title>Infants hospitalized years apart are colonized by the same room-sourced microbial strains.</title>
        <authorList>
            <person name="Brooks B."/>
            <person name="Olm M.R."/>
            <person name="Firek B.A."/>
            <person name="Baker R."/>
            <person name="Thomas B.C."/>
            <person name="Morowitz M.J."/>
            <person name="Banfield J.F."/>
        </authorList>
    </citation>
    <scope>NUCLEOTIDE SEQUENCE [LARGE SCALE GENOMIC DNA]</scope>
    <source>
        <strain evidence="15">S2_005_002_R2_33</strain>
    </source>
</reference>
<dbReference type="SUPFAM" id="SSF56935">
    <property type="entry name" value="Porins"/>
    <property type="match status" value="1"/>
</dbReference>
<evidence type="ECO:0000256" key="11">
    <source>
        <dbReference type="RuleBase" id="RU003357"/>
    </source>
</evidence>
<sequence length="722" mass="78831">MLHIFKNGRLLAGTLPFALATAPFPASAEALGESEEGAAEERGEAITVTGVRQAYRGNFAVSEIPQSISEIDAKVLEQNGIQRLADALDLNASVVRQNTLGGLWDAFAIRGFTRDENMPSGYLVNGFNGGRGFGGQRDTAGIERVEVLKGPAAALIGRGEPGGTINLVTKQAELGRSFGTAAIQYGSWDRVRGEADVNLAVTGGLTVRLIGYTEDGDTFRDHVHQTRWGFLPSIGLALGPDTRLTYDLEKTRVSVPFDRGIVVLDGNFDTVPRSRFLGEPGDGDTVARAEGHQLRLDHQFSDRWSLLVGGSIRDTLLTGFSSDAETAASRQALYTDGRSLSRQRRSRRYDARHYAIRAELAGEFETGAFRHRVLIGADYDNFDYKQLFLRFRPPALSTNPSEQQGYVIDINNPVYGRFPLPIGPAMMDRTDRQRSIGAYVQDQIEITDRLQVRIGGRFDHLTLETDNRLTSQNSRRTRSRFSPQAGMVYELSDPVTLYAAYGQGFRANVGTDVSGNIFDPEQSESLEAGVKLSLLGGAITGTLSAFQLTKNNVLATDPDAPGFSLAIGKARSRGAELDLAGTLPGRVEVLVSYAYVDAESRSEMVDPNTSFALRPGDALVNIPKHNLNMQVARTFAFGEREAQIGAGVQYVGKRRGETGSDFMLPAHTLFRVFGKVDLIENVELFGSITNLFDKHWYANSYSPLWVTPGAPRTGTIGLRAKF</sequence>
<dbReference type="Proteomes" id="UP000249082">
    <property type="component" value="Unassembled WGS sequence"/>
</dbReference>
<dbReference type="Gene3D" id="2.170.130.10">
    <property type="entry name" value="TonB-dependent receptor, plug domain"/>
    <property type="match status" value="1"/>
</dbReference>
<dbReference type="Pfam" id="PF00593">
    <property type="entry name" value="TonB_dep_Rec_b-barrel"/>
    <property type="match status" value="1"/>
</dbReference>
<keyword evidence="3 10" id="KW-0813">Transport</keyword>
<dbReference type="AlphaFoldDB" id="A0A2W5P0U4"/>
<keyword evidence="5 10" id="KW-0812">Transmembrane</keyword>
<dbReference type="PROSITE" id="PS52016">
    <property type="entry name" value="TONB_DEPENDENT_REC_3"/>
    <property type="match status" value="1"/>
</dbReference>
<dbReference type="InterPro" id="IPR000531">
    <property type="entry name" value="Beta-barrel_TonB"/>
</dbReference>
<evidence type="ECO:0000256" key="3">
    <source>
        <dbReference type="ARBA" id="ARBA00022448"/>
    </source>
</evidence>
<dbReference type="InterPro" id="IPR039426">
    <property type="entry name" value="TonB-dep_rcpt-like"/>
</dbReference>
<evidence type="ECO:0000256" key="1">
    <source>
        <dbReference type="ARBA" id="ARBA00004571"/>
    </source>
</evidence>
<protein>
    <submittedName>
        <fullName evidence="15">TonB-dependent siderophore receptor</fullName>
    </submittedName>
</protein>
<evidence type="ECO:0000256" key="7">
    <source>
        <dbReference type="ARBA" id="ARBA00023136"/>
    </source>
</evidence>
<evidence type="ECO:0000313" key="15">
    <source>
        <dbReference type="EMBL" id="PZQ57719.1"/>
    </source>
</evidence>
<dbReference type="InterPro" id="IPR012910">
    <property type="entry name" value="Plug_dom"/>
</dbReference>
<name>A0A2W5P0U4_9SPHN</name>
<accession>A0A2W5P0U4</accession>
<evidence type="ECO:0000256" key="2">
    <source>
        <dbReference type="ARBA" id="ARBA00009810"/>
    </source>
</evidence>
<evidence type="ECO:0000256" key="8">
    <source>
        <dbReference type="ARBA" id="ARBA00023170"/>
    </source>
</evidence>
<dbReference type="GO" id="GO:0009279">
    <property type="term" value="C:cell outer membrane"/>
    <property type="evidence" value="ECO:0007669"/>
    <property type="project" value="UniProtKB-SubCell"/>
</dbReference>
<dbReference type="Gene3D" id="2.40.170.20">
    <property type="entry name" value="TonB-dependent receptor, beta-barrel domain"/>
    <property type="match status" value="1"/>
</dbReference>
<feature type="domain" description="TonB-dependent receptor-like beta-barrel" evidence="13">
    <location>
        <begin position="236"/>
        <end position="691"/>
    </location>
</feature>
<dbReference type="InterPro" id="IPR037066">
    <property type="entry name" value="Plug_dom_sf"/>
</dbReference>
<proteinExistence type="inferred from homology"/>
<keyword evidence="6 11" id="KW-0798">TonB box</keyword>
<evidence type="ECO:0000256" key="9">
    <source>
        <dbReference type="ARBA" id="ARBA00023237"/>
    </source>
</evidence>
<comment type="similarity">
    <text evidence="2 10 11">Belongs to the TonB-dependent receptor family.</text>
</comment>
<dbReference type="Pfam" id="PF07715">
    <property type="entry name" value="Plug"/>
    <property type="match status" value="1"/>
</dbReference>
<evidence type="ECO:0000256" key="6">
    <source>
        <dbReference type="ARBA" id="ARBA00023077"/>
    </source>
</evidence>
<dbReference type="InterPro" id="IPR036942">
    <property type="entry name" value="Beta-barrel_TonB_sf"/>
</dbReference>
<dbReference type="GO" id="GO:0015891">
    <property type="term" value="P:siderophore transport"/>
    <property type="evidence" value="ECO:0007669"/>
    <property type="project" value="InterPro"/>
</dbReference>
<evidence type="ECO:0000256" key="5">
    <source>
        <dbReference type="ARBA" id="ARBA00022692"/>
    </source>
</evidence>
<evidence type="ECO:0000259" key="13">
    <source>
        <dbReference type="Pfam" id="PF00593"/>
    </source>
</evidence>
<dbReference type="GO" id="GO:0015344">
    <property type="term" value="F:siderophore uptake transmembrane transporter activity"/>
    <property type="evidence" value="ECO:0007669"/>
    <property type="project" value="TreeGrafter"/>
</dbReference>
<dbReference type="PANTHER" id="PTHR32552:SF90">
    <property type="entry name" value="METAL-PSEUDOPALINE RECEPTOR CNTO"/>
    <property type="match status" value="1"/>
</dbReference>
<dbReference type="CDD" id="cd01347">
    <property type="entry name" value="ligand_gated_channel"/>
    <property type="match status" value="1"/>
</dbReference>
<dbReference type="NCBIfam" id="TIGR01783">
    <property type="entry name" value="TonB-siderophor"/>
    <property type="match status" value="1"/>
</dbReference>
<keyword evidence="7 10" id="KW-0472">Membrane</keyword>
<dbReference type="InterPro" id="IPR010105">
    <property type="entry name" value="TonB_sidphr_rcpt"/>
</dbReference>
<evidence type="ECO:0000256" key="12">
    <source>
        <dbReference type="SAM" id="SignalP"/>
    </source>
</evidence>
<evidence type="ECO:0000256" key="4">
    <source>
        <dbReference type="ARBA" id="ARBA00022452"/>
    </source>
</evidence>